<dbReference type="AlphaFoldDB" id="X1C0L1"/>
<gene>
    <name evidence="1" type="ORF">S01H4_41754</name>
</gene>
<evidence type="ECO:0000313" key="1">
    <source>
        <dbReference type="EMBL" id="GAH01641.1"/>
    </source>
</evidence>
<protein>
    <submittedName>
        <fullName evidence="1">Uncharacterized protein</fullName>
    </submittedName>
</protein>
<proteinExistence type="predicted"/>
<organism evidence="1">
    <name type="scientific">marine sediment metagenome</name>
    <dbReference type="NCBI Taxonomy" id="412755"/>
    <lineage>
        <taxon>unclassified sequences</taxon>
        <taxon>metagenomes</taxon>
        <taxon>ecological metagenomes</taxon>
    </lineage>
</organism>
<sequence length="62" mass="7291">MSPKVEWLIEPKGSHSVFTAITYMRAGHLWSKLFKKGMKNIIEAHNKHTWEEAKNLKKILEK</sequence>
<reference evidence="1" key="1">
    <citation type="journal article" date="2014" name="Front. Microbiol.">
        <title>High frequency of phylogenetically diverse reductive dehalogenase-homologous genes in deep subseafloor sedimentary metagenomes.</title>
        <authorList>
            <person name="Kawai M."/>
            <person name="Futagami T."/>
            <person name="Toyoda A."/>
            <person name="Takaki Y."/>
            <person name="Nishi S."/>
            <person name="Hori S."/>
            <person name="Arai W."/>
            <person name="Tsubouchi T."/>
            <person name="Morono Y."/>
            <person name="Uchiyama I."/>
            <person name="Ito T."/>
            <person name="Fujiyama A."/>
            <person name="Inagaki F."/>
            <person name="Takami H."/>
        </authorList>
    </citation>
    <scope>NUCLEOTIDE SEQUENCE</scope>
    <source>
        <strain evidence="1">Expedition CK06-06</strain>
    </source>
</reference>
<dbReference type="EMBL" id="BART01022862">
    <property type="protein sequence ID" value="GAH01641.1"/>
    <property type="molecule type" value="Genomic_DNA"/>
</dbReference>
<comment type="caution">
    <text evidence="1">The sequence shown here is derived from an EMBL/GenBank/DDBJ whole genome shotgun (WGS) entry which is preliminary data.</text>
</comment>
<accession>X1C0L1</accession>
<name>X1C0L1_9ZZZZ</name>